<evidence type="ECO:0000259" key="8">
    <source>
        <dbReference type="Pfam" id="PF22451"/>
    </source>
</evidence>
<evidence type="ECO:0000256" key="6">
    <source>
        <dbReference type="ARBA" id="ARBA00048470"/>
    </source>
</evidence>
<feature type="domain" description="Siroheme decarboxylase AsnC-like ligand binding" evidence="7">
    <location>
        <begin position="62"/>
        <end position="140"/>
    </location>
</feature>
<dbReference type="Proteomes" id="UP000192906">
    <property type="component" value="Unassembled WGS sequence"/>
</dbReference>
<proteinExistence type="inferred from homology"/>
<evidence type="ECO:0000259" key="7">
    <source>
        <dbReference type="Pfam" id="PF17805"/>
    </source>
</evidence>
<organism evidence="9 10">
    <name type="scientific">Desulfovibrio gilichinskyi</name>
    <dbReference type="NCBI Taxonomy" id="1519643"/>
    <lineage>
        <taxon>Bacteria</taxon>
        <taxon>Pseudomonadati</taxon>
        <taxon>Thermodesulfobacteriota</taxon>
        <taxon>Desulfovibrionia</taxon>
        <taxon>Desulfovibrionales</taxon>
        <taxon>Desulfovibrionaceae</taxon>
        <taxon>Desulfovibrio</taxon>
    </lineage>
</organism>
<evidence type="ECO:0000256" key="2">
    <source>
        <dbReference type="ARBA" id="ARBA00023133"/>
    </source>
</evidence>
<dbReference type="Pfam" id="PF17805">
    <property type="entry name" value="AsnC_trans_reg2"/>
    <property type="match status" value="1"/>
</dbReference>
<dbReference type="InterPro" id="IPR040523">
    <property type="entry name" value="AsnC_trans_reg2"/>
</dbReference>
<dbReference type="UniPathway" id="UPA00252"/>
<dbReference type="EMBL" id="FWZU01000002">
    <property type="protein sequence ID" value="SMF08830.1"/>
    <property type="molecule type" value="Genomic_DNA"/>
</dbReference>
<dbReference type="EC" id="4.1.1.111" evidence="5"/>
<dbReference type="Gene3D" id="3.30.70.3460">
    <property type="match status" value="1"/>
</dbReference>
<dbReference type="Pfam" id="PF22451">
    <property type="entry name" value="NirdL-like_HTH"/>
    <property type="match status" value="1"/>
</dbReference>
<dbReference type="SMART" id="SM00344">
    <property type="entry name" value="HTH_ASNC"/>
    <property type="match status" value="1"/>
</dbReference>
<evidence type="ECO:0000313" key="9">
    <source>
        <dbReference type="EMBL" id="SMF08830.1"/>
    </source>
</evidence>
<evidence type="ECO:0000256" key="5">
    <source>
        <dbReference type="ARBA" id="ARBA00023471"/>
    </source>
</evidence>
<dbReference type="InterPro" id="IPR036388">
    <property type="entry name" value="WH-like_DNA-bd_sf"/>
</dbReference>
<accession>A0A1X7D4P3</accession>
<dbReference type="AlphaFoldDB" id="A0A1X7D4P3"/>
<dbReference type="STRING" id="1519643.SAMN06295933_1650"/>
<protein>
    <recommendedName>
        <fullName evidence="5">siroheme decarboxylase</fullName>
        <ecNumber evidence="5">4.1.1.111</ecNumber>
    </recommendedName>
</protein>
<reference evidence="10" key="1">
    <citation type="submission" date="2017-04" db="EMBL/GenBank/DDBJ databases">
        <authorList>
            <person name="Varghese N."/>
            <person name="Submissions S."/>
        </authorList>
    </citation>
    <scope>NUCLEOTIDE SEQUENCE [LARGE SCALE GENOMIC DNA]</scope>
    <source>
        <strain evidence="10">K3S</strain>
    </source>
</reference>
<evidence type="ECO:0000313" key="10">
    <source>
        <dbReference type="Proteomes" id="UP000192906"/>
    </source>
</evidence>
<dbReference type="InterPro" id="IPR050684">
    <property type="entry name" value="HTH-Siroheme_Decarb"/>
</dbReference>
<comment type="catalytic activity">
    <reaction evidence="6">
        <text>siroheme + 2 H(+) = 12,18-didecarboxysiroheme + 2 CO2</text>
        <dbReference type="Rhea" id="RHEA:19093"/>
        <dbReference type="ChEBI" id="CHEBI:15378"/>
        <dbReference type="ChEBI" id="CHEBI:16526"/>
        <dbReference type="ChEBI" id="CHEBI:60052"/>
        <dbReference type="ChEBI" id="CHEBI:140497"/>
        <dbReference type="EC" id="4.1.1.111"/>
    </reaction>
</comment>
<feature type="domain" description="Siroheme decarboxylase NirL-like HTH" evidence="8">
    <location>
        <begin position="5"/>
        <end position="51"/>
    </location>
</feature>
<keyword evidence="10" id="KW-1185">Reference proteome</keyword>
<comment type="similarity">
    <text evidence="4">Belongs to the Ahb/Nir family.</text>
</comment>
<sequence length="154" mass="17487">MDAVDKQILTIIQSGFPIASRPYAVVGEQIGITEDETLSRVTKLREDGVIRRIGANFGSRELGWKSTLCAAKVPEEKIDEFVAEVNKHKGVTHNYLRENEFNIWFTYIGTDLEDVENTLQSITDKTGIKVLNLPASFMFKIKVDFNMEDDKEED</sequence>
<dbReference type="InterPro" id="IPR036390">
    <property type="entry name" value="WH_DNA-bd_sf"/>
</dbReference>
<dbReference type="PANTHER" id="PTHR43413:SF1">
    <property type="entry name" value="SIROHEME DECARBOXYLASE NIRL SUBUNIT"/>
    <property type="match status" value="1"/>
</dbReference>
<dbReference type="SUPFAM" id="SSF46785">
    <property type="entry name" value="Winged helix' DNA-binding domain"/>
    <property type="match status" value="1"/>
</dbReference>
<evidence type="ECO:0000256" key="3">
    <source>
        <dbReference type="ARBA" id="ARBA00023239"/>
    </source>
</evidence>
<dbReference type="OrthoDB" id="9806536at2"/>
<dbReference type="GO" id="GO:0006783">
    <property type="term" value="P:heme biosynthetic process"/>
    <property type="evidence" value="ECO:0007669"/>
    <property type="project" value="UniProtKB-KW"/>
</dbReference>
<dbReference type="PANTHER" id="PTHR43413">
    <property type="entry name" value="TRANSCRIPTIONAL REGULATOR, ASNC FAMILY"/>
    <property type="match status" value="1"/>
</dbReference>
<gene>
    <name evidence="9" type="ORF">SAMN06295933_1650</name>
</gene>
<dbReference type="Gene3D" id="1.10.10.10">
    <property type="entry name" value="Winged helix-like DNA-binding domain superfamily/Winged helix DNA-binding domain"/>
    <property type="match status" value="1"/>
</dbReference>
<dbReference type="InterPro" id="IPR053953">
    <property type="entry name" value="NirdL-like_HTH"/>
</dbReference>
<evidence type="ECO:0000256" key="1">
    <source>
        <dbReference type="ARBA" id="ARBA00004744"/>
    </source>
</evidence>
<evidence type="ECO:0000256" key="4">
    <source>
        <dbReference type="ARBA" id="ARBA00023457"/>
    </source>
</evidence>
<keyword evidence="2" id="KW-0350">Heme biosynthesis</keyword>
<dbReference type="GO" id="GO:0016829">
    <property type="term" value="F:lyase activity"/>
    <property type="evidence" value="ECO:0007669"/>
    <property type="project" value="UniProtKB-KW"/>
</dbReference>
<dbReference type="InterPro" id="IPR019888">
    <property type="entry name" value="Tscrpt_reg_AsnC-like"/>
</dbReference>
<comment type="pathway">
    <text evidence="1">Porphyrin-containing compound metabolism; protoheme biosynthesis.</text>
</comment>
<keyword evidence="3" id="KW-0456">Lyase</keyword>
<name>A0A1X7D4P3_9BACT</name>
<dbReference type="RefSeq" id="WP_085100991.1">
    <property type="nucleotide sequence ID" value="NZ_FWZU01000002.1"/>
</dbReference>